<reference evidence="1" key="1">
    <citation type="journal article" date="2014" name="Front. Microbiol.">
        <title>High frequency of phylogenetically diverse reductive dehalogenase-homologous genes in deep subseafloor sedimentary metagenomes.</title>
        <authorList>
            <person name="Kawai M."/>
            <person name="Futagami T."/>
            <person name="Toyoda A."/>
            <person name="Takaki Y."/>
            <person name="Nishi S."/>
            <person name="Hori S."/>
            <person name="Arai W."/>
            <person name="Tsubouchi T."/>
            <person name="Morono Y."/>
            <person name="Uchiyama I."/>
            <person name="Ito T."/>
            <person name="Fujiyama A."/>
            <person name="Inagaki F."/>
            <person name="Takami H."/>
        </authorList>
    </citation>
    <scope>NUCLEOTIDE SEQUENCE</scope>
    <source>
        <strain evidence="1">Expedition CK06-06</strain>
    </source>
</reference>
<sequence length="153" mass="16269">IDGHQKVDVLRQLGESGAWCCVWDVSDEEALLLLATLNRLEGQDVPAKRAALIAELEAHTTLAALAGLLPEDEAELEATLQLLDVDVDGLLQRLTEEADKVAAAGPQLFSFAVDGTDAPTVEQALGQATSALSGPNRRGRALVMLARKYLEVA</sequence>
<name>X0ZH63_9ZZZZ</name>
<dbReference type="EMBL" id="BARS01055649">
    <property type="protein sequence ID" value="GAG47706.1"/>
    <property type="molecule type" value="Genomic_DNA"/>
</dbReference>
<organism evidence="1">
    <name type="scientific">marine sediment metagenome</name>
    <dbReference type="NCBI Taxonomy" id="412755"/>
    <lineage>
        <taxon>unclassified sequences</taxon>
        <taxon>metagenomes</taxon>
        <taxon>ecological metagenomes</taxon>
    </lineage>
</organism>
<comment type="caution">
    <text evidence="1">The sequence shown here is derived from an EMBL/GenBank/DDBJ whole genome shotgun (WGS) entry which is preliminary data.</text>
</comment>
<evidence type="ECO:0000313" key="1">
    <source>
        <dbReference type="EMBL" id="GAG47706.1"/>
    </source>
</evidence>
<gene>
    <name evidence="1" type="ORF">S01H1_82123</name>
</gene>
<protein>
    <submittedName>
        <fullName evidence="1">Uncharacterized protein</fullName>
    </submittedName>
</protein>
<accession>X0ZH63</accession>
<dbReference type="AlphaFoldDB" id="X0ZH63"/>
<feature type="non-terminal residue" evidence="1">
    <location>
        <position position="1"/>
    </location>
</feature>
<proteinExistence type="predicted"/>